<reference evidence="2" key="1">
    <citation type="journal article" date="2018" name="Nat. Plants">
        <title>Whole-genome landscape of Medicago truncatula symbiotic genes.</title>
        <authorList>
            <person name="Pecrix Y."/>
            <person name="Gamas P."/>
            <person name="Carrere S."/>
        </authorList>
    </citation>
    <scope>NUCLEOTIDE SEQUENCE</scope>
    <source>
        <tissue evidence="2">Leaves</tissue>
    </source>
</reference>
<feature type="domain" description="Ubiquitin-like" evidence="1">
    <location>
        <begin position="214"/>
        <end position="285"/>
    </location>
</feature>
<dbReference type="EMBL" id="PSQE01000008">
    <property type="protein sequence ID" value="RHN38882.1"/>
    <property type="molecule type" value="Genomic_DNA"/>
</dbReference>
<protein>
    <submittedName>
        <fullName evidence="2">Putative Ubiquitin domain-containing protein</fullName>
    </submittedName>
</protein>
<dbReference type="Proteomes" id="UP000265566">
    <property type="component" value="Chromosome 8"/>
</dbReference>
<evidence type="ECO:0000313" key="2">
    <source>
        <dbReference type="EMBL" id="RHN38882.1"/>
    </source>
</evidence>
<dbReference type="InterPro" id="IPR022617">
    <property type="entry name" value="Rad60/SUMO-like_dom"/>
</dbReference>
<feature type="domain" description="Ubiquitin-like" evidence="1">
    <location>
        <begin position="57"/>
        <end position="130"/>
    </location>
</feature>
<gene>
    <name evidence="2" type="ORF">MtrunA17_Chr8g0337911</name>
</gene>
<dbReference type="SUPFAM" id="SSF54236">
    <property type="entry name" value="Ubiquitin-like"/>
    <property type="match status" value="5"/>
</dbReference>
<sequence>MQKLMNAYCGQNSLDFNSMAFLSNGHRILPHQTPEELDLEDEDEIDAVLYQQWTERININVKGQDGNVTLVCIDRSTQLKKLVKDYCDQHSVEDPTSITFWFDGNGLQGDHCPDEMHMDDEMDTISYDQSAHIKLNLDLNIKDKDGIEVYFNISRSTPLKKLMDFYGYRHCLDINGVAFLFNGRLVTAEQTPDELQMMDGDEIDVVFFDQIARMKLKVKCQDGNEIFFSINKSTHLKKLMNAYCNHHSVDFNSIGFMFNEHHVQAEQSPNEMQMVDGDEIDAIFYDQSRRINLKVKGQVGFEASFGINRSTRLKKLMDVYCCRYCFDFDGVAFLFNGCLVESEQTPDELGMENGDEMLAMLQLICV</sequence>
<dbReference type="Pfam" id="PF11976">
    <property type="entry name" value="Rad60-SLD"/>
    <property type="match status" value="5"/>
</dbReference>
<comment type="caution">
    <text evidence="2">The sequence shown here is derived from an EMBL/GenBank/DDBJ whole genome shotgun (WGS) entry which is preliminary data.</text>
</comment>
<evidence type="ECO:0000259" key="1">
    <source>
        <dbReference type="SMART" id="SM00213"/>
    </source>
</evidence>
<feature type="domain" description="Ubiquitin-like" evidence="1">
    <location>
        <begin position="137"/>
        <end position="208"/>
    </location>
</feature>
<dbReference type="AlphaFoldDB" id="A0A396GB00"/>
<dbReference type="InterPro" id="IPR000626">
    <property type="entry name" value="Ubiquitin-like_dom"/>
</dbReference>
<proteinExistence type="predicted"/>
<dbReference type="InterPro" id="IPR029071">
    <property type="entry name" value="Ubiquitin-like_domsf"/>
</dbReference>
<organism evidence="2">
    <name type="scientific">Medicago truncatula</name>
    <name type="common">Barrel medic</name>
    <name type="synonym">Medicago tribuloides</name>
    <dbReference type="NCBI Taxonomy" id="3880"/>
    <lineage>
        <taxon>Eukaryota</taxon>
        <taxon>Viridiplantae</taxon>
        <taxon>Streptophyta</taxon>
        <taxon>Embryophyta</taxon>
        <taxon>Tracheophyta</taxon>
        <taxon>Spermatophyta</taxon>
        <taxon>Magnoliopsida</taxon>
        <taxon>eudicotyledons</taxon>
        <taxon>Gunneridae</taxon>
        <taxon>Pentapetalae</taxon>
        <taxon>rosids</taxon>
        <taxon>fabids</taxon>
        <taxon>Fabales</taxon>
        <taxon>Fabaceae</taxon>
        <taxon>Papilionoideae</taxon>
        <taxon>50 kb inversion clade</taxon>
        <taxon>NPAAA clade</taxon>
        <taxon>Hologalegina</taxon>
        <taxon>IRL clade</taxon>
        <taxon>Trifolieae</taxon>
        <taxon>Medicago</taxon>
    </lineage>
</organism>
<feature type="domain" description="Ubiquitin-like" evidence="1">
    <location>
        <begin position="291"/>
        <end position="362"/>
    </location>
</feature>
<dbReference type="Gramene" id="rna44857">
    <property type="protein sequence ID" value="RHN38882.1"/>
    <property type="gene ID" value="gene44857"/>
</dbReference>
<dbReference type="Gene3D" id="3.10.20.90">
    <property type="entry name" value="Phosphatidylinositol 3-kinase Catalytic Subunit, Chain A, domain 1"/>
    <property type="match status" value="5"/>
</dbReference>
<name>A0A396GB00_MEDTR</name>
<dbReference type="SMART" id="SM00213">
    <property type="entry name" value="UBQ"/>
    <property type="match status" value="4"/>
</dbReference>
<dbReference type="PANTHER" id="PTHR10562">
    <property type="entry name" value="SMALL UBIQUITIN-RELATED MODIFIER"/>
    <property type="match status" value="1"/>
</dbReference>
<accession>A0A396GB00</accession>